<sequence length="27" mass="3188">RNARLRTKELQGGIRKHIWQVLVGDNE</sequence>
<name>A0A392UP36_9FABA</name>
<dbReference type="AlphaFoldDB" id="A0A392UP36"/>
<comment type="caution">
    <text evidence="1">The sequence shown here is derived from an EMBL/GenBank/DDBJ whole genome shotgun (WGS) entry which is preliminary data.</text>
</comment>
<dbReference type="Proteomes" id="UP000265520">
    <property type="component" value="Unassembled WGS sequence"/>
</dbReference>
<evidence type="ECO:0000313" key="2">
    <source>
        <dbReference type="Proteomes" id="UP000265520"/>
    </source>
</evidence>
<evidence type="ECO:0000313" key="1">
    <source>
        <dbReference type="EMBL" id="MCI75341.1"/>
    </source>
</evidence>
<keyword evidence="2" id="KW-1185">Reference proteome</keyword>
<accession>A0A392UP36</accession>
<protein>
    <submittedName>
        <fullName evidence="1">Uncharacterized protein</fullName>
    </submittedName>
</protein>
<dbReference type="EMBL" id="LXQA010880532">
    <property type="protein sequence ID" value="MCI75341.1"/>
    <property type="molecule type" value="Genomic_DNA"/>
</dbReference>
<reference evidence="1 2" key="1">
    <citation type="journal article" date="2018" name="Front. Plant Sci.">
        <title>Red Clover (Trifolium pratense) and Zigzag Clover (T. medium) - A Picture of Genomic Similarities and Differences.</title>
        <authorList>
            <person name="Dluhosova J."/>
            <person name="Istvanek J."/>
            <person name="Nedelnik J."/>
            <person name="Repkova J."/>
        </authorList>
    </citation>
    <scope>NUCLEOTIDE SEQUENCE [LARGE SCALE GENOMIC DNA]</scope>
    <source>
        <strain evidence="2">cv. 10/8</strain>
        <tissue evidence="1">Leaf</tissue>
    </source>
</reference>
<feature type="non-terminal residue" evidence="1">
    <location>
        <position position="1"/>
    </location>
</feature>
<proteinExistence type="predicted"/>
<organism evidence="1 2">
    <name type="scientific">Trifolium medium</name>
    <dbReference type="NCBI Taxonomy" id="97028"/>
    <lineage>
        <taxon>Eukaryota</taxon>
        <taxon>Viridiplantae</taxon>
        <taxon>Streptophyta</taxon>
        <taxon>Embryophyta</taxon>
        <taxon>Tracheophyta</taxon>
        <taxon>Spermatophyta</taxon>
        <taxon>Magnoliopsida</taxon>
        <taxon>eudicotyledons</taxon>
        <taxon>Gunneridae</taxon>
        <taxon>Pentapetalae</taxon>
        <taxon>rosids</taxon>
        <taxon>fabids</taxon>
        <taxon>Fabales</taxon>
        <taxon>Fabaceae</taxon>
        <taxon>Papilionoideae</taxon>
        <taxon>50 kb inversion clade</taxon>
        <taxon>NPAAA clade</taxon>
        <taxon>Hologalegina</taxon>
        <taxon>IRL clade</taxon>
        <taxon>Trifolieae</taxon>
        <taxon>Trifolium</taxon>
    </lineage>
</organism>